<reference evidence="3 4" key="1">
    <citation type="submission" date="2022-09" db="EMBL/GenBank/DDBJ databases">
        <title>New species of Phenylobacterium.</title>
        <authorList>
            <person name="Mieszkin S."/>
        </authorList>
    </citation>
    <scope>NUCLEOTIDE SEQUENCE [LARGE SCALE GENOMIC DNA]</scope>
    <source>
        <strain evidence="3 4">HK31-G</strain>
    </source>
</reference>
<keyword evidence="4" id="KW-1185">Reference proteome</keyword>
<dbReference type="RefSeq" id="WP_377371951.1">
    <property type="nucleotide sequence ID" value="NZ_JAOTJD010000100.1"/>
</dbReference>
<dbReference type="EMBL" id="JAOTJD010000100">
    <property type="protein sequence ID" value="MFD3266719.1"/>
    <property type="molecule type" value="Genomic_DNA"/>
</dbReference>
<comment type="caution">
    <text evidence="3">The sequence shown here is derived from an EMBL/GenBank/DDBJ whole genome shotgun (WGS) entry which is preliminary data.</text>
</comment>
<keyword evidence="1" id="KW-0472">Membrane</keyword>
<keyword evidence="3" id="KW-0675">Receptor</keyword>
<keyword evidence="1" id="KW-0813">Transport</keyword>
<dbReference type="PANTHER" id="PTHR47234">
    <property type="match status" value="1"/>
</dbReference>
<feature type="domain" description="TonB-dependent receptor plug" evidence="2">
    <location>
        <begin position="16"/>
        <end position="132"/>
    </location>
</feature>
<organism evidence="3 4">
    <name type="scientific">Phenylobacterium ferrooxidans</name>
    <dbReference type="NCBI Taxonomy" id="2982689"/>
    <lineage>
        <taxon>Bacteria</taxon>
        <taxon>Pseudomonadati</taxon>
        <taxon>Pseudomonadota</taxon>
        <taxon>Alphaproteobacteria</taxon>
        <taxon>Caulobacterales</taxon>
        <taxon>Caulobacteraceae</taxon>
        <taxon>Phenylobacterium</taxon>
    </lineage>
</organism>
<accession>A0ABW6CV80</accession>
<keyword evidence="1" id="KW-0812">Transmembrane</keyword>
<dbReference type="Gene3D" id="2.170.130.10">
    <property type="entry name" value="TonB-dependent receptor, plug domain"/>
    <property type="match status" value="1"/>
</dbReference>
<comment type="similarity">
    <text evidence="1">Belongs to the TonB-dependent receptor family.</text>
</comment>
<feature type="non-terminal residue" evidence="3">
    <location>
        <position position="168"/>
    </location>
</feature>
<feature type="non-terminal residue" evidence="3">
    <location>
        <position position="1"/>
    </location>
</feature>
<dbReference type="PROSITE" id="PS52016">
    <property type="entry name" value="TONB_DEPENDENT_REC_3"/>
    <property type="match status" value="1"/>
</dbReference>
<evidence type="ECO:0000259" key="2">
    <source>
        <dbReference type="Pfam" id="PF07715"/>
    </source>
</evidence>
<proteinExistence type="inferred from homology"/>
<dbReference type="Proteomes" id="UP001598130">
    <property type="component" value="Unassembled WGS sequence"/>
</dbReference>
<evidence type="ECO:0000256" key="1">
    <source>
        <dbReference type="PROSITE-ProRule" id="PRU01360"/>
    </source>
</evidence>
<sequence length="168" mass="17188">VEEVVVTGSFIAGTPEDAALPVDVIGSKELANRGAPTMVQLIKTIPSSGAVIGENNRFGSGSGAATINLRNLNSAVTGSRTLVLFNGRRLPTSPQAISSVDINLLPTAAIGRVEVLKDGAAATYGSDAIGGVVNFITRTDLDGFELNANYQGISGSPGDYEGSIAYGY</sequence>
<keyword evidence="1" id="KW-1134">Transmembrane beta strand</keyword>
<evidence type="ECO:0000313" key="3">
    <source>
        <dbReference type="EMBL" id="MFD3266719.1"/>
    </source>
</evidence>
<dbReference type="Pfam" id="PF07715">
    <property type="entry name" value="Plug"/>
    <property type="match status" value="1"/>
</dbReference>
<dbReference type="InterPro" id="IPR039426">
    <property type="entry name" value="TonB-dep_rcpt-like"/>
</dbReference>
<comment type="subcellular location">
    <subcellularLocation>
        <location evidence="1">Cell outer membrane</location>
        <topology evidence="1">Multi-pass membrane protein</topology>
    </subcellularLocation>
</comment>
<keyword evidence="1" id="KW-0998">Cell outer membrane</keyword>
<dbReference type="SUPFAM" id="SSF56935">
    <property type="entry name" value="Porins"/>
    <property type="match status" value="1"/>
</dbReference>
<evidence type="ECO:0000313" key="4">
    <source>
        <dbReference type="Proteomes" id="UP001598130"/>
    </source>
</evidence>
<dbReference type="InterPro" id="IPR012910">
    <property type="entry name" value="Plug_dom"/>
</dbReference>
<dbReference type="PANTHER" id="PTHR47234:SF3">
    <property type="entry name" value="SECRETIN_TONB SHORT N-TERMINAL DOMAIN-CONTAINING PROTEIN"/>
    <property type="match status" value="1"/>
</dbReference>
<protein>
    <submittedName>
        <fullName evidence="3">TonB-dependent receptor plug domain-containing protein</fullName>
    </submittedName>
</protein>
<dbReference type="InterPro" id="IPR037066">
    <property type="entry name" value="Plug_dom_sf"/>
</dbReference>
<gene>
    <name evidence="3" type="ORF">OCL97_22515</name>
</gene>
<name>A0ABW6CV80_9CAUL</name>